<name>A0A6A6ZPH2_9PLEO</name>
<dbReference type="PANTHER" id="PTHR39472">
    <property type="entry name" value="EXPRESSED PROTEIN"/>
    <property type="match status" value="1"/>
</dbReference>
<dbReference type="Pfam" id="PF05769">
    <property type="entry name" value="SIKE"/>
    <property type="match status" value="1"/>
</dbReference>
<evidence type="ECO:0000256" key="2">
    <source>
        <dbReference type="ARBA" id="ARBA00023054"/>
    </source>
</evidence>
<accession>A0A6A6ZPH2</accession>
<comment type="similarity">
    <text evidence="1">Belongs to the SIKE family.</text>
</comment>
<evidence type="ECO:0000313" key="5">
    <source>
        <dbReference type="Proteomes" id="UP000799424"/>
    </source>
</evidence>
<reference evidence="4" key="1">
    <citation type="journal article" date="2020" name="Stud. Mycol.">
        <title>101 Dothideomycetes genomes: a test case for predicting lifestyles and emergence of pathogens.</title>
        <authorList>
            <person name="Haridas S."/>
            <person name="Albert R."/>
            <person name="Binder M."/>
            <person name="Bloem J."/>
            <person name="Labutti K."/>
            <person name="Salamov A."/>
            <person name="Andreopoulos B."/>
            <person name="Baker S."/>
            <person name="Barry K."/>
            <person name="Bills G."/>
            <person name="Bluhm B."/>
            <person name="Cannon C."/>
            <person name="Castanera R."/>
            <person name="Culley D."/>
            <person name="Daum C."/>
            <person name="Ezra D."/>
            <person name="Gonzalez J."/>
            <person name="Henrissat B."/>
            <person name="Kuo A."/>
            <person name="Liang C."/>
            <person name="Lipzen A."/>
            <person name="Lutzoni F."/>
            <person name="Magnuson J."/>
            <person name="Mondo S."/>
            <person name="Nolan M."/>
            <person name="Ohm R."/>
            <person name="Pangilinan J."/>
            <person name="Park H.-J."/>
            <person name="Ramirez L."/>
            <person name="Alfaro M."/>
            <person name="Sun H."/>
            <person name="Tritt A."/>
            <person name="Yoshinaga Y."/>
            <person name="Zwiers L.-H."/>
            <person name="Turgeon B."/>
            <person name="Goodwin S."/>
            <person name="Spatafora J."/>
            <person name="Crous P."/>
            <person name="Grigoriev I."/>
        </authorList>
    </citation>
    <scope>NUCLEOTIDE SEQUENCE</scope>
    <source>
        <strain evidence="4">CBS 113818</strain>
    </source>
</reference>
<evidence type="ECO:0000256" key="3">
    <source>
        <dbReference type="SAM" id="MobiDB-lite"/>
    </source>
</evidence>
<sequence length="247" mass="27141">MQQNMQPRAPPSPSPSQTGSQYNGNGAQQNGIPMVNGLPSGGQQTDMNHLWAVVQQLSQVLEDNKQQTAGIVNGVNAVRARAAEESGAVNGNGGFRQVNGELDAATRHAEIAHLQSQLTSTQTHLSTLSSSNTALQSLLTDYENALTLLLDKLRPYAYNQTSSILALHKHYQKLLEEERGVSMQLRLEHAEWQAGLGRVADYARTALKSQGESEEGLRREIRGLKEENRVLRGLCGWEDREDDEKDS</sequence>
<dbReference type="OrthoDB" id="21214at2759"/>
<organism evidence="4 5">
    <name type="scientific">Ophiobolus disseminans</name>
    <dbReference type="NCBI Taxonomy" id="1469910"/>
    <lineage>
        <taxon>Eukaryota</taxon>
        <taxon>Fungi</taxon>
        <taxon>Dikarya</taxon>
        <taxon>Ascomycota</taxon>
        <taxon>Pezizomycotina</taxon>
        <taxon>Dothideomycetes</taxon>
        <taxon>Pleosporomycetidae</taxon>
        <taxon>Pleosporales</taxon>
        <taxon>Pleosporineae</taxon>
        <taxon>Phaeosphaeriaceae</taxon>
        <taxon>Ophiobolus</taxon>
    </lineage>
</organism>
<evidence type="ECO:0000313" key="4">
    <source>
        <dbReference type="EMBL" id="KAF2822145.1"/>
    </source>
</evidence>
<dbReference type="InterPro" id="IPR008555">
    <property type="entry name" value="SIKE"/>
</dbReference>
<evidence type="ECO:0000256" key="1">
    <source>
        <dbReference type="ARBA" id="ARBA00005537"/>
    </source>
</evidence>
<dbReference type="AlphaFoldDB" id="A0A6A6ZPH2"/>
<dbReference type="Proteomes" id="UP000799424">
    <property type="component" value="Unassembled WGS sequence"/>
</dbReference>
<dbReference type="EMBL" id="MU006235">
    <property type="protein sequence ID" value="KAF2822145.1"/>
    <property type="molecule type" value="Genomic_DNA"/>
</dbReference>
<feature type="region of interest" description="Disordered" evidence="3">
    <location>
        <begin position="1"/>
        <end position="43"/>
    </location>
</feature>
<keyword evidence="5" id="KW-1185">Reference proteome</keyword>
<keyword evidence="2" id="KW-0175">Coiled coil</keyword>
<proteinExistence type="inferred from homology"/>
<feature type="compositionally biased region" description="Polar residues" evidence="3">
    <location>
        <begin position="17"/>
        <end position="31"/>
    </location>
</feature>
<dbReference type="PANTHER" id="PTHR39472:SF1">
    <property type="entry name" value="EXPRESSED PROTEIN"/>
    <property type="match status" value="1"/>
</dbReference>
<gene>
    <name evidence="4" type="ORF">CC86DRAFT_301469</name>
</gene>
<protein>
    <submittedName>
        <fullName evidence="4">Uncharacterized protein</fullName>
    </submittedName>
</protein>